<comment type="caution">
    <text evidence="1">Lacks conserved residue(s) required for the propagation of feature annotation.</text>
</comment>
<feature type="disulfide bond" evidence="1">
    <location>
        <begin position="110"/>
        <end position="119"/>
    </location>
</feature>
<evidence type="ECO:0000313" key="4">
    <source>
        <dbReference type="Proteomes" id="UP000507470"/>
    </source>
</evidence>
<gene>
    <name evidence="3" type="ORF">MCOR_48565</name>
</gene>
<evidence type="ECO:0000313" key="3">
    <source>
        <dbReference type="EMBL" id="CAC5415911.1"/>
    </source>
</evidence>
<keyword evidence="1" id="KW-0245">EGF-like domain</keyword>
<organism evidence="3 4">
    <name type="scientific">Mytilus coruscus</name>
    <name type="common">Sea mussel</name>
    <dbReference type="NCBI Taxonomy" id="42192"/>
    <lineage>
        <taxon>Eukaryota</taxon>
        <taxon>Metazoa</taxon>
        <taxon>Spiralia</taxon>
        <taxon>Lophotrochozoa</taxon>
        <taxon>Mollusca</taxon>
        <taxon>Bivalvia</taxon>
        <taxon>Autobranchia</taxon>
        <taxon>Pteriomorphia</taxon>
        <taxon>Mytilida</taxon>
        <taxon>Mytiloidea</taxon>
        <taxon>Mytilidae</taxon>
        <taxon>Mytilinae</taxon>
        <taxon>Mytilus</taxon>
    </lineage>
</organism>
<protein>
    <recommendedName>
        <fullName evidence="2">EGF-like domain-containing protein</fullName>
    </recommendedName>
</protein>
<name>A0A6J8EA18_MYTCO</name>
<dbReference type="PROSITE" id="PS00022">
    <property type="entry name" value="EGF_1"/>
    <property type="match status" value="1"/>
</dbReference>
<accession>A0A6J8EA18</accession>
<evidence type="ECO:0000256" key="1">
    <source>
        <dbReference type="PROSITE-ProRule" id="PRU00076"/>
    </source>
</evidence>
<keyword evidence="1" id="KW-1015">Disulfide bond</keyword>
<evidence type="ECO:0000259" key="2">
    <source>
        <dbReference type="PROSITE" id="PS50026"/>
    </source>
</evidence>
<proteinExistence type="predicted"/>
<dbReference type="AlphaFoldDB" id="A0A6J8EA18"/>
<dbReference type="PROSITE" id="PS50026">
    <property type="entry name" value="EGF_3"/>
    <property type="match status" value="1"/>
</dbReference>
<dbReference type="Proteomes" id="UP000507470">
    <property type="component" value="Unassembled WGS sequence"/>
</dbReference>
<reference evidence="3 4" key="1">
    <citation type="submission" date="2020-06" db="EMBL/GenBank/DDBJ databases">
        <authorList>
            <person name="Li R."/>
            <person name="Bekaert M."/>
        </authorList>
    </citation>
    <scope>NUCLEOTIDE SEQUENCE [LARGE SCALE GENOMIC DNA]</scope>
    <source>
        <strain evidence="4">wild</strain>
    </source>
</reference>
<sequence>MNGTRFSDVSLVRQVKTSSGCDEQIMLNVSVNLLLKFFKAKQVAVVYQKLSKPNISSIANIQEWTNDMYKFRKHLFKAMKECFPKNICKEECGDGNCIFLPKTKQDICICPEYYDGHDCQIHNQVNAAIDIVSVISLLKRVSKPDPIIDRQLITNYLSTSLKCVPDAFEMVQNFNVHKIKENILTIADLRPFYNTYLAMEFYIKQAMNALKCQSFKDAKHKRNVFIKSCPQLA</sequence>
<feature type="domain" description="EGF-like" evidence="2">
    <location>
        <begin position="78"/>
        <end position="120"/>
    </location>
</feature>
<keyword evidence="4" id="KW-1185">Reference proteome</keyword>
<dbReference type="InterPro" id="IPR000742">
    <property type="entry name" value="EGF"/>
</dbReference>
<dbReference type="EMBL" id="CACVKT020008520">
    <property type="protein sequence ID" value="CAC5415911.1"/>
    <property type="molecule type" value="Genomic_DNA"/>
</dbReference>